<dbReference type="AlphaFoldDB" id="A0A1D2VQ11"/>
<comment type="cofactor">
    <cofactor evidence="2">
        <name>Mg(2+)</name>
        <dbReference type="ChEBI" id="CHEBI:18420"/>
    </cofactor>
</comment>
<protein>
    <recommendedName>
        <fullName evidence="7">Nudix hydrolase domain-containing protein</fullName>
    </recommendedName>
</protein>
<dbReference type="GeneID" id="30967917"/>
<dbReference type="InterPro" id="IPR015797">
    <property type="entry name" value="NUDIX_hydrolase-like_dom_sf"/>
</dbReference>
<evidence type="ECO:0000256" key="4">
    <source>
        <dbReference type="ARBA" id="ARBA00022801"/>
    </source>
</evidence>
<dbReference type="InterPro" id="IPR045121">
    <property type="entry name" value="CoAse"/>
</dbReference>
<dbReference type="PROSITE" id="PS51462">
    <property type="entry name" value="NUDIX"/>
    <property type="match status" value="1"/>
</dbReference>
<dbReference type="SUPFAM" id="SSF55811">
    <property type="entry name" value="Nudix"/>
    <property type="match status" value="1"/>
</dbReference>
<evidence type="ECO:0000256" key="2">
    <source>
        <dbReference type="ARBA" id="ARBA00001946"/>
    </source>
</evidence>
<evidence type="ECO:0000256" key="5">
    <source>
        <dbReference type="ARBA" id="ARBA00022842"/>
    </source>
</evidence>
<dbReference type="GO" id="GO:0008413">
    <property type="term" value="F:8-oxo-7,8-dihydroguanosine triphosphate pyrophosphatase activity"/>
    <property type="evidence" value="ECO:0007669"/>
    <property type="project" value="EnsemblFungi"/>
</dbReference>
<evidence type="ECO:0000259" key="7">
    <source>
        <dbReference type="PROSITE" id="PS51462"/>
    </source>
</evidence>
<dbReference type="Proteomes" id="UP000095038">
    <property type="component" value="Unassembled WGS sequence"/>
</dbReference>
<keyword evidence="6" id="KW-0464">Manganese</keyword>
<evidence type="ECO:0000256" key="1">
    <source>
        <dbReference type="ARBA" id="ARBA00001936"/>
    </source>
</evidence>
<accession>A0A1D2VQ11</accession>
<dbReference type="CDD" id="cd03426">
    <property type="entry name" value="NUDIX_CoAse_Nudt7"/>
    <property type="match status" value="1"/>
</dbReference>
<keyword evidence="4" id="KW-0378">Hydrolase</keyword>
<name>A0A1D2VQ11_9ASCO</name>
<gene>
    <name evidence="8" type="ORF">ASCRUDRAFT_78733</name>
</gene>
<dbReference type="GO" id="GO:0006281">
    <property type="term" value="P:DNA repair"/>
    <property type="evidence" value="ECO:0007669"/>
    <property type="project" value="EnsemblFungi"/>
</dbReference>
<dbReference type="EMBL" id="KV454475">
    <property type="protein sequence ID" value="ODV63686.1"/>
    <property type="molecule type" value="Genomic_DNA"/>
</dbReference>
<sequence>MTNSTTEIAFLQNIKNYEPLYFNSNVKTSIYHKLPVSRRSSVLILLFLGKFGEIRVVLTRRSRSLNAFSGQISFPGGKAENGLESEWRTARREAFEEIGLSSNDSYLLNKFNIKIENLNYLPCFLSRTFLAVRPCIGIIKNNTTANSIPNLFDEYNVSSLNFTDHLKLNPGESSSVFSIPLRDLYDNKLTDINQLTKINKQNEFIKKRFIKTKWSGINWNYRSYVYPVSNSYNEIEWLDQIENLSSDEEFSDNIPMVNVNGNNNIKQTHENNKIHNSLSNNTDNIAQNDTIKINDVWGLTANILYELAQITYDGSNYWENKKKNSIGEEELIYYLFKNNQIQPGKRSSYETKMIRNDRNVTFNTVIPNNEFNYLKSIYT</sequence>
<dbReference type="OrthoDB" id="206213at2759"/>
<dbReference type="FunCoup" id="A0A1D2VQ11">
    <property type="interactions" value="88"/>
</dbReference>
<keyword evidence="5" id="KW-0460">Magnesium</keyword>
<evidence type="ECO:0000313" key="9">
    <source>
        <dbReference type="Proteomes" id="UP000095038"/>
    </source>
</evidence>
<evidence type="ECO:0000313" key="8">
    <source>
        <dbReference type="EMBL" id="ODV63686.1"/>
    </source>
</evidence>
<dbReference type="GO" id="GO:0005777">
    <property type="term" value="C:peroxisome"/>
    <property type="evidence" value="ECO:0007669"/>
    <property type="project" value="EnsemblFungi"/>
</dbReference>
<dbReference type="GO" id="GO:0046872">
    <property type="term" value="F:metal ion binding"/>
    <property type="evidence" value="ECO:0007669"/>
    <property type="project" value="UniProtKB-KW"/>
</dbReference>
<dbReference type="InterPro" id="IPR000086">
    <property type="entry name" value="NUDIX_hydrolase_dom"/>
</dbReference>
<comment type="cofactor">
    <cofactor evidence="1">
        <name>Mn(2+)</name>
        <dbReference type="ChEBI" id="CHEBI:29035"/>
    </cofactor>
</comment>
<proteinExistence type="predicted"/>
<dbReference type="InParanoid" id="A0A1D2VQ11"/>
<evidence type="ECO:0000256" key="3">
    <source>
        <dbReference type="ARBA" id="ARBA00022723"/>
    </source>
</evidence>
<dbReference type="GO" id="GO:0010945">
    <property type="term" value="F:coenzyme A diphosphatase activity"/>
    <property type="evidence" value="ECO:0007669"/>
    <property type="project" value="EnsemblFungi"/>
</dbReference>
<keyword evidence="9" id="KW-1185">Reference proteome</keyword>
<organism evidence="8 9">
    <name type="scientific">Ascoidea rubescens DSM 1968</name>
    <dbReference type="NCBI Taxonomy" id="1344418"/>
    <lineage>
        <taxon>Eukaryota</taxon>
        <taxon>Fungi</taxon>
        <taxon>Dikarya</taxon>
        <taxon>Ascomycota</taxon>
        <taxon>Saccharomycotina</taxon>
        <taxon>Saccharomycetes</taxon>
        <taxon>Ascoideaceae</taxon>
        <taxon>Ascoidea</taxon>
    </lineage>
</organism>
<dbReference type="RefSeq" id="XP_020049993.1">
    <property type="nucleotide sequence ID" value="XM_020194281.1"/>
</dbReference>
<feature type="domain" description="Nudix hydrolase" evidence="7">
    <location>
        <begin position="37"/>
        <end position="209"/>
    </location>
</feature>
<dbReference type="PANTHER" id="PTHR12992">
    <property type="entry name" value="NUDIX HYDROLASE"/>
    <property type="match status" value="1"/>
</dbReference>
<reference evidence="9" key="1">
    <citation type="submission" date="2016-05" db="EMBL/GenBank/DDBJ databases">
        <title>Comparative genomics of biotechnologically important yeasts.</title>
        <authorList>
            <consortium name="DOE Joint Genome Institute"/>
            <person name="Riley R."/>
            <person name="Haridas S."/>
            <person name="Wolfe K.H."/>
            <person name="Lopes M.R."/>
            <person name="Hittinger C.T."/>
            <person name="Goker M."/>
            <person name="Salamov A."/>
            <person name="Wisecaver J."/>
            <person name="Long T.M."/>
            <person name="Aerts A.L."/>
            <person name="Barry K."/>
            <person name="Choi C."/>
            <person name="Clum A."/>
            <person name="Coughlan A.Y."/>
            <person name="Deshpande S."/>
            <person name="Douglass A.P."/>
            <person name="Hanson S.J."/>
            <person name="Klenk H.-P."/>
            <person name="Labutti K."/>
            <person name="Lapidus A."/>
            <person name="Lindquist E."/>
            <person name="Lipzen A."/>
            <person name="Meier-Kolthoff J.P."/>
            <person name="Ohm R.A."/>
            <person name="Otillar R.P."/>
            <person name="Pangilinan J."/>
            <person name="Peng Y."/>
            <person name="Rokas A."/>
            <person name="Rosa C.A."/>
            <person name="Scheuner C."/>
            <person name="Sibirny A.A."/>
            <person name="Slot J.C."/>
            <person name="Stielow J.B."/>
            <person name="Sun H."/>
            <person name="Kurtzman C.P."/>
            <person name="Blackwell M."/>
            <person name="Grigoriev I.V."/>
            <person name="Jeffries T.W."/>
        </authorList>
    </citation>
    <scope>NUCLEOTIDE SEQUENCE [LARGE SCALE GENOMIC DNA]</scope>
    <source>
        <strain evidence="9">DSM 1968</strain>
    </source>
</reference>
<dbReference type="STRING" id="1344418.A0A1D2VQ11"/>
<evidence type="ECO:0000256" key="6">
    <source>
        <dbReference type="ARBA" id="ARBA00023211"/>
    </source>
</evidence>
<dbReference type="Pfam" id="PF00293">
    <property type="entry name" value="NUDIX"/>
    <property type="match status" value="1"/>
</dbReference>
<dbReference type="GO" id="GO:0015938">
    <property type="term" value="P:coenzyme A catabolic process"/>
    <property type="evidence" value="ECO:0007669"/>
    <property type="project" value="TreeGrafter"/>
</dbReference>
<keyword evidence="3" id="KW-0479">Metal-binding</keyword>
<dbReference type="PANTHER" id="PTHR12992:SF24">
    <property type="entry name" value="PEROXISOMAL COENZYME A DIPHOSPHATASE NUDT7"/>
    <property type="match status" value="1"/>
</dbReference>
<dbReference type="Gene3D" id="3.90.79.10">
    <property type="entry name" value="Nucleoside Triphosphate Pyrophosphohydrolase"/>
    <property type="match status" value="1"/>
</dbReference>